<reference evidence="1 2" key="1">
    <citation type="journal article" date="2011" name="Science">
        <title>The ecoresponsive genome of Daphnia pulex.</title>
        <authorList>
            <person name="Colbourne J.K."/>
            <person name="Pfrender M.E."/>
            <person name="Gilbert D."/>
            <person name="Thomas W.K."/>
            <person name="Tucker A."/>
            <person name="Oakley T.H."/>
            <person name="Tokishita S."/>
            <person name="Aerts A."/>
            <person name="Arnold G.J."/>
            <person name="Basu M.K."/>
            <person name="Bauer D.J."/>
            <person name="Caceres C.E."/>
            <person name="Carmel L."/>
            <person name="Casola C."/>
            <person name="Choi J.H."/>
            <person name="Detter J.C."/>
            <person name="Dong Q."/>
            <person name="Dusheyko S."/>
            <person name="Eads B.D."/>
            <person name="Frohlich T."/>
            <person name="Geiler-Samerotte K.A."/>
            <person name="Gerlach D."/>
            <person name="Hatcher P."/>
            <person name="Jogdeo S."/>
            <person name="Krijgsveld J."/>
            <person name="Kriventseva E.V."/>
            <person name="Kultz D."/>
            <person name="Laforsch C."/>
            <person name="Lindquist E."/>
            <person name="Lopez J."/>
            <person name="Manak J.R."/>
            <person name="Muller J."/>
            <person name="Pangilinan J."/>
            <person name="Patwardhan R.P."/>
            <person name="Pitluck S."/>
            <person name="Pritham E.J."/>
            <person name="Rechtsteiner A."/>
            <person name="Rho M."/>
            <person name="Rogozin I.B."/>
            <person name="Sakarya O."/>
            <person name="Salamov A."/>
            <person name="Schaack S."/>
            <person name="Shapiro H."/>
            <person name="Shiga Y."/>
            <person name="Skalitzky C."/>
            <person name="Smith Z."/>
            <person name="Souvorov A."/>
            <person name="Sung W."/>
            <person name="Tang Z."/>
            <person name="Tsuchiya D."/>
            <person name="Tu H."/>
            <person name="Vos H."/>
            <person name="Wang M."/>
            <person name="Wolf Y.I."/>
            <person name="Yamagata H."/>
            <person name="Yamada T."/>
            <person name="Ye Y."/>
            <person name="Shaw J.R."/>
            <person name="Andrews J."/>
            <person name="Crease T.J."/>
            <person name="Tang H."/>
            <person name="Lucas S.M."/>
            <person name="Robertson H.M."/>
            <person name="Bork P."/>
            <person name="Koonin E.V."/>
            <person name="Zdobnov E.M."/>
            <person name="Grigoriev I.V."/>
            <person name="Lynch M."/>
            <person name="Boore J.L."/>
        </authorList>
    </citation>
    <scope>NUCLEOTIDE SEQUENCE [LARGE SCALE GENOMIC DNA]</scope>
</reference>
<organism evidence="1 2">
    <name type="scientific">Daphnia pulex</name>
    <name type="common">Water flea</name>
    <dbReference type="NCBI Taxonomy" id="6669"/>
    <lineage>
        <taxon>Eukaryota</taxon>
        <taxon>Metazoa</taxon>
        <taxon>Ecdysozoa</taxon>
        <taxon>Arthropoda</taxon>
        <taxon>Crustacea</taxon>
        <taxon>Branchiopoda</taxon>
        <taxon>Diplostraca</taxon>
        <taxon>Cladocera</taxon>
        <taxon>Anomopoda</taxon>
        <taxon>Daphniidae</taxon>
        <taxon>Daphnia</taxon>
    </lineage>
</organism>
<evidence type="ECO:0000313" key="1">
    <source>
        <dbReference type="EMBL" id="EFX77798.1"/>
    </source>
</evidence>
<dbReference type="STRING" id="6669.E9GRN0"/>
<dbReference type="SUPFAM" id="SSF48371">
    <property type="entry name" value="ARM repeat"/>
    <property type="match status" value="1"/>
</dbReference>
<dbReference type="Proteomes" id="UP000000305">
    <property type="component" value="Unassembled WGS sequence"/>
</dbReference>
<dbReference type="HOGENOM" id="CLU_1688532_0_0_1"/>
<dbReference type="EMBL" id="GL732560">
    <property type="protein sequence ID" value="EFX77798.1"/>
    <property type="molecule type" value="Genomic_DNA"/>
</dbReference>
<proteinExistence type="predicted"/>
<name>E9GRN0_DAPPU</name>
<dbReference type="OrthoDB" id="7862313at2759"/>
<keyword evidence="2" id="KW-1185">Reference proteome</keyword>
<dbReference type="KEGG" id="dpx:DAPPUDRAFT_247035"/>
<protein>
    <submittedName>
        <fullName evidence="1">Uncharacterized protein</fullName>
    </submittedName>
</protein>
<accession>E9GRN0</accession>
<dbReference type="InParanoid" id="E9GRN0"/>
<dbReference type="InterPro" id="IPR016024">
    <property type="entry name" value="ARM-type_fold"/>
</dbReference>
<dbReference type="AlphaFoldDB" id="E9GRN0"/>
<sequence>MDWQFEVISEALDCLTDLLKELKGVVIKPEDAMPDNGTDIVEGDDEETGTYGRSGFRSLYRIARTRRRCPIRFRQCNGISRVCTREHCTIVEMSFSTSVLAECIEPLDCVLEPFIPRLYTTFTNLVRDSDSEVRTDSVFGLGELVLHGRELLFPLI</sequence>
<evidence type="ECO:0000313" key="2">
    <source>
        <dbReference type="Proteomes" id="UP000000305"/>
    </source>
</evidence>
<gene>
    <name evidence="1" type="ORF">DAPPUDRAFT_247035</name>
</gene>